<dbReference type="PROSITE" id="PS51257">
    <property type="entry name" value="PROKAR_LIPOPROTEIN"/>
    <property type="match status" value="1"/>
</dbReference>
<dbReference type="InterPro" id="IPR018990">
    <property type="entry name" value="Prot_inh_I42_chagasin"/>
</dbReference>
<proteinExistence type="predicted"/>
<feature type="chain" id="PRO_5011434267" evidence="3">
    <location>
        <begin position="24"/>
        <end position="142"/>
    </location>
</feature>
<keyword evidence="1" id="KW-0646">Protease inhibitor</keyword>
<gene>
    <name evidence="5" type="ORF">SAMN05660976_01361</name>
</gene>
<dbReference type="Pfam" id="PF09394">
    <property type="entry name" value="Inhibitor_I42"/>
    <property type="match status" value="1"/>
</dbReference>
<evidence type="ECO:0000313" key="5">
    <source>
        <dbReference type="EMBL" id="SEK90096.1"/>
    </source>
</evidence>
<organism evidence="5 6">
    <name type="scientific">Nonomuraea pusilla</name>
    <dbReference type="NCBI Taxonomy" id="46177"/>
    <lineage>
        <taxon>Bacteria</taxon>
        <taxon>Bacillati</taxon>
        <taxon>Actinomycetota</taxon>
        <taxon>Actinomycetes</taxon>
        <taxon>Streptosporangiales</taxon>
        <taxon>Streptosporangiaceae</taxon>
        <taxon>Nonomuraea</taxon>
    </lineage>
</organism>
<dbReference type="AlphaFoldDB" id="A0A1H7KUE5"/>
<evidence type="ECO:0000256" key="3">
    <source>
        <dbReference type="SAM" id="SignalP"/>
    </source>
</evidence>
<dbReference type="InterPro" id="IPR036331">
    <property type="entry name" value="Chagasin-like_sf"/>
</dbReference>
<feature type="domain" description="Proteinase inhibitor I42 chagasin" evidence="4">
    <location>
        <begin position="44"/>
        <end position="112"/>
    </location>
</feature>
<dbReference type="Proteomes" id="UP000198953">
    <property type="component" value="Unassembled WGS sequence"/>
</dbReference>
<dbReference type="EMBL" id="FOBF01000003">
    <property type="protein sequence ID" value="SEK90096.1"/>
    <property type="molecule type" value="Genomic_DNA"/>
</dbReference>
<dbReference type="SUPFAM" id="SSF141066">
    <property type="entry name" value="ICP-like"/>
    <property type="match status" value="1"/>
</dbReference>
<evidence type="ECO:0000256" key="2">
    <source>
        <dbReference type="ARBA" id="ARBA00022704"/>
    </source>
</evidence>
<protein>
    <submittedName>
        <fullName evidence="5">Chagasin family peptidase inhibitor I42</fullName>
    </submittedName>
</protein>
<dbReference type="RefSeq" id="WP_055505721.1">
    <property type="nucleotide sequence ID" value="NZ_BBZG01000003.1"/>
</dbReference>
<keyword evidence="2" id="KW-0789">Thiol protease inhibitor</keyword>
<dbReference type="OrthoDB" id="3395100at2"/>
<keyword evidence="6" id="KW-1185">Reference proteome</keyword>
<evidence type="ECO:0000256" key="1">
    <source>
        <dbReference type="ARBA" id="ARBA00022690"/>
    </source>
</evidence>
<dbReference type="GO" id="GO:0004869">
    <property type="term" value="F:cysteine-type endopeptidase inhibitor activity"/>
    <property type="evidence" value="ECO:0007669"/>
    <property type="project" value="UniProtKB-KW"/>
</dbReference>
<reference evidence="5 6" key="1">
    <citation type="submission" date="2016-10" db="EMBL/GenBank/DDBJ databases">
        <authorList>
            <person name="de Groot N.N."/>
        </authorList>
    </citation>
    <scope>NUCLEOTIDE SEQUENCE [LARGE SCALE GENOMIC DNA]</scope>
    <source>
        <strain evidence="5 6">DSM 43357</strain>
    </source>
</reference>
<evidence type="ECO:0000259" key="4">
    <source>
        <dbReference type="Pfam" id="PF09394"/>
    </source>
</evidence>
<accession>A0A1H7KUE5</accession>
<name>A0A1H7KUE5_9ACTN</name>
<feature type="signal peptide" evidence="3">
    <location>
        <begin position="1"/>
        <end position="23"/>
    </location>
</feature>
<sequence>MKRRTAVAAALLASALTGCGAGSAVNDLGTVAKGAKGSTVRVEVRQGDRFSLAVAENASVGDHWSLEAVPDAKVASYISKEYRSDGGGTGSGGTSYFVFNAKHAGTAEIRLRDCWRCGGAATPATEESRRESGEALFQVTVK</sequence>
<dbReference type="STRING" id="46177.SAMN05660976_01361"/>
<evidence type="ECO:0000313" key="6">
    <source>
        <dbReference type="Proteomes" id="UP000198953"/>
    </source>
</evidence>
<dbReference type="Gene3D" id="2.60.40.2020">
    <property type="match status" value="1"/>
</dbReference>
<keyword evidence="3" id="KW-0732">Signal</keyword>